<feature type="chain" id="PRO_5003237699" evidence="2">
    <location>
        <begin position="28"/>
        <end position="1104"/>
    </location>
</feature>
<evidence type="ECO:0000256" key="2">
    <source>
        <dbReference type="SAM" id="SignalP"/>
    </source>
</evidence>
<feature type="compositionally biased region" description="Low complexity" evidence="1">
    <location>
        <begin position="313"/>
        <end position="326"/>
    </location>
</feature>
<name>E9GTE3_DAPPU</name>
<feature type="region of interest" description="Disordered" evidence="1">
    <location>
        <begin position="560"/>
        <end position="588"/>
    </location>
</feature>
<accession>E9GTE3</accession>
<dbReference type="GO" id="GO:0005737">
    <property type="term" value="C:cytoplasm"/>
    <property type="evidence" value="ECO:0000318"/>
    <property type="project" value="GO_Central"/>
</dbReference>
<keyword evidence="6" id="KW-1185">Reference proteome</keyword>
<organism evidence="5 6">
    <name type="scientific">Daphnia pulex</name>
    <name type="common">Water flea</name>
    <dbReference type="NCBI Taxonomy" id="6669"/>
    <lineage>
        <taxon>Eukaryota</taxon>
        <taxon>Metazoa</taxon>
        <taxon>Ecdysozoa</taxon>
        <taxon>Arthropoda</taxon>
        <taxon>Crustacea</taxon>
        <taxon>Branchiopoda</taxon>
        <taxon>Diplostraca</taxon>
        <taxon>Cladocera</taxon>
        <taxon>Anomopoda</taxon>
        <taxon>Daphniidae</taxon>
        <taxon>Daphnia</taxon>
    </lineage>
</organism>
<dbReference type="InterPro" id="IPR013783">
    <property type="entry name" value="Ig-like_fold"/>
</dbReference>
<keyword evidence="2" id="KW-0732">Signal</keyword>
<feature type="region of interest" description="Disordered" evidence="1">
    <location>
        <begin position="302"/>
        <end position="334"/>
    </location>
</feature>
<dbReference type="InterPro" id="IPR054088">
    <property type="entry name" value="Cep192-like_D8"/>
</dbReference>
<dbReference type="Pfam" id="PF22073">
    <property type="entry name" value="Cep192_D4"/>
    <property type="match status" value="1"/>
</dbReference>
<dbReference type="InterPro" id="IPR054090">
    <property type="entry name" value="Cep192_Spd-2-like_dom"/>
</dbReference>
<dbReference type="OrthoDB" id="67059at2759"/>
<protein>
    <submittedName>
        <fullName evidence="5">Uncharacterized protein</fullName>
    </submittedName>
</protein>
<dbReference type="GO" id="GO:0090222">
    <property type="term" value="P:centrosome-templated microtubule nucleation"/>
    <property type="evidence" value="ECO:0007669"/>
    <property type="project" value="InterPro"/>
</dbReference>
<evidence type="ECO:0000256" key="1">
    <source>
        <dbReference type="SAM" id="MobiDB-lite"/>
    </source>
</evidence>
<dbReference type="InParanoid" id="E9GTE3"/>
<dbReference type="GO" id="GO:0007098">
    <property type="term" value="P:centrosome cycle"/>
    <property type="evidence" value="ECO:0000318"/>
    <property type="project" value="GO_Central"/>
</dbReference>
<evidence type="ECO:0000313" key="5">
    <source>
        <dbReference type="EMBL" id="EFX77375.1"/>
    </source>
</evidence>
<dbReference type="Proteomes" id="UP000000305">
    <property type="component" value="Unassembled WGS sequence"/>
</dbReference>
<dbReference type="PANTHER" id="PTHR16029:SF11">
    <property type="entry name" value="CENTROSOMAL PROTEIN OF 192 KDA"/>
    <property type="match status" value="1"/>
</dbReference>
<dbReference type="KEGG" id="dpx:DAPPUDRAFT_321514"/>
<dbReference type="HOGENOM" id="CLU_282734_0_0_1"/>
<feature type="domain" description="Cep192/Spd-2-like" evidence="4">
    <location>
        <begin position="678"/>
        <end position="789"/>
    </location>
</feature>
<sequence>MDNHKFIRTISLTWPFILNLFLVFSWENPFGLSGSIGPCNLESSEQFVGEELKAFFDKEEKMYQSASSIKSDQSHQTEKSNAMVSGITLRSFMVDSGDSDLIHQKLTMSQYLAYKSEPMGPELGDSASFRERPYFSFQEKSLQSSSSEKSEPGIVEFNPDFSQEPSWMKKKSLSSLSSSENLELPSKSPDSSENWLIGNNKSVSQIGSLVDNTGKSSVSLREKEPSIQHVEEKNVTPVEFKQPAPCLTLQEIGETSELPSLYWKPQDESHIDVGQSHIESVLDPGAISHFHSYVAGHVESLSLGSDSSRRPSEIAASSQSSSSPASTIRENTDFPRCDSLISEPQLSSTREITDDFIDQSSCERRVHFLPDPQRAEISHISMPAQNLQLGSLLEVSCKPNLCSTAMTPAAKASEHVMRILANLSQQGNITCDHEPEVQSVTSRVNKASNVETTSRNLDLEWERIERELTLHEANGFSPESWLAVFSDTSLLSTPLLMNKIKEHVLRLNGRGMSSGLLPSESSGIGGSGFEITESRADSAYGLPSSNKSTNNFARQSLLNNNDISSRTSSGKFNPPQPNPTELNQQPVFPLPVPPTPADIDGKLMKNRHTLAAIPTRSSVNREPQTPVERISEFNDKEFCRITSTVIKKNATPDVPKSSVGVAQVKTNLIESAHSLHEPLVKVNKSQVYFGGARVRHTQIQNVVVLNSSFKQGLELDLRIKDSDDFHMLDENRSLVSRRKLQLEPRQECCLDLVFQPNSLGPLTTKLNLYPRCESAKKMKYTVDLFGYGGSSHIRRLADYTAEPENTLVPKSKGSVWNCQLVLENRGNVAGFAFIQPLQENGKVLDPYQCIVMPQCCSVGVGDIKSMQIFIHPSENRKVTSFKLRLVWGDEPLRARWIRCIADGAPVIPTTEINEIDWTRLLQLEANDNPLKPAVCEGDMALFFNNATAEEINVIIPEHEKDSRFVTLAAEPATVLEPSILSDAKLPQHVPQRRQTTAASGKCPSDVVVSAAVTEVAFPSTKVGAVSSQKIPLQNWSGDKQEVRVKTISGPFVMNHARNAVPRGYFTRLPIEFHPTTSGSHSGRVVLDVGQNGQTLTVALKGDAY</sequence>
<dbReference type="GO" id="GO:0005814">
    <property type="term" value="C:centriole"/>
    <property type="evidence" value="ECO:0000318"/>
    <property type="project" value="GO_Central"/>
</dbReference>
<feature type="signal peptide" evidence="2">
    <location>
        <begin position="1"/>
        <end position="27"/>
    </location>
</feature>
<dbReference type="PANTHER" id="PTHR16029">
    <property type="entry name" value="CENTROSOMAL PROTEIN OF 192 KDA"/>
    <property type="match status" value="1"/>
</dbReference>
<evidence type="ECO:0000259" key="3">
    <source>
        <dbReference type="Pfam" id="PF22066"/>
    </source>
</evidence>
<reference evidence="5 6" key="1">
    <citation type="journal article" date="2011" name="Science">
        <title>The ecoresponsive genome of Daphnia pulex.</title>
        <authorList>
            <person name="Colbourne J.K."/>
            <person name="Pfrender M.E."/>
            <person name="Gilbert D."/>
            <person name="Thomas W.K."/>
            <person name="Tucker A."/>
            <person name="Oakley T.H."/>
            <person name="Tokishita S."/>
            <person name="Aerts A."/>
            <person name="Arnold G.J."/>
            <person name="Basu M.K."/>
            <person name="Bauer D.J."/>
            <person name="Caceres C.E."/>
            <person name="Carmel L."/>
            <person name="Casola C."/>
            <person name="Choi J.H."/>
            <person name="Detter J.C."/>
            <person name="Dong Q."/>
            <person name="Dusheyko S."/>
            <person name="Eads B.D."/>
            <person name="Frohlich T."/>
            <person name="Geiler-Samerotte K.A."/>
            <person name="Gerlach D."/>
            <person name="Hatcher P."/>
            <person name="Jogdeo S."/>
            <person name="Krijgsveld J."/>
            <person name="Kriventseva E.V."/>
            <person name="Kultz D."/>
            <person name="Laforsch C."/>
            <person name="Lindquist E."/>
            <person name="Lopez J."/>
            <person name="Manak J.R."/>
            <person name="Muller J."/>
            <person name="Pangilinan J."/>
            <person name="Patwardhan R.P."/>
            <person name="Pitluck S."/>
            <person name="Pritham E.J."/>
            <person name="Rechtsteiner A."/>
            <person name="Rho M."/>
            <person name="Rogozin I.B."/>
            <person name="Sakarya O."/>
            <person name="Salamov A."/>
            <person name="Schaack S."/>
            <person name="Shapiro H."/>
            <person name="Shiga Y."/>
            <person name="Skalitzky C."/>
            <person name="Smith Z."/>
            <person name="Souvorov A."/>
            <person name="Sung W."/>
            <person name="Tang Z."/>
            <person name="Tsuchiya D."/>
            <person name="Tu H."/>
            <person name="Vos H."/>
            <person name="Wang M."/>
            <person name="Wolf Y.I."/>
            <person name="Yamagata H."/>
            <person name="Yamada T."/>
            <person name="Ye Y."/>
            <person name="Shaw J.R."/>
            <person name="Andrews J."/>
            <person name="Crease T.J."/>
            <person name="Tang H."/>
            <person name="Lucas S.M."/>
            <person name="Robertson H.M."/>
            <person name="Bork P."/>
            <person name="Koonin E.V."/>
            <person name="Zdobnov E.M."/>
            <person name="Grigoriev I.V."/>
            <person name="Lynch M."/>
            <person name="Boore J.L."/>
        </authorList>
    </citation>
    <scope>NUCLEOTIDE SEQUENCE [LARGE SCALE GENOMIC DNA]</scope>
</reference>
<dbReference type="AlphaFoldDB" id="E9GTE3"/>
<feature type="domain" description="Cep192-like" evidence="3">
    <location>
        <begin position="1011"/>
        <end position="1103"/>
    </location>
</feature>
<feature type="region of interest" description="Disordered" evidence="1">
    <location>
        <begin position="139"/>
        <end position="165"/>
    </location>
</feature>
<feature type="compositionally biased region" description="Polar residues" evidence="1">
    <location>
        <begin position="560"/>
        <end position="571"/>
    </location>
</feature>
<proteinExistence type="predicted"/>
<evidence type="ECO:0000259" key="4">
    <source>
        <dbReference type="Pfam" id="PF22073"/>
    </source>
</evidence>
<dbReference type="GO" id="GO:0051298">
    <property type="term" value="P:centrosome duplication"/>
    <property type="evidence" value="ECO:0007669"/>
    <property type="project" value="InterPro"/>
</dbReference>
<dbReference type="STRING" id="6669.E9GTE3"/>
<evidence type="ECO:0000313" key="6">
    <source>
        <dbReference type="Proteomes" id="UP000000305"/>
    </source>
</evidence>
<gene>
    <name evidence="5" type="ORF">DAPPUDRAFT_321514</name>
</gene>
<dbReference type="EMBL" id="GL732563">
    <property type="protein sequence ID" value="EFX77375.1"/>
    <property type="molecule type" value="Genomic_DNA"/>
</dbReference>
<dbReference type="Pfam" id="PF22066">
    <property type="entry name" value="Cep192_D8"/>
    <property type="match status" value="1"/>
</dbReference>
<dbReference type="InterPro" id="IPR039103">
    <property type="entry name" value="Spd-2/CEP192"/>
</dbReference>
<dbReference type="GO" id="GO:0090307">
    <property type="term" value="P:mitotic spindle assembly"/>
    <property type="evidence" value="ECO:0000318"/>
    <property type="project" value="GO_Central"/>
</dbReference>
<dbReference type="GO" id="GO:0071539">
    <property type="term" value="P:protein localization to centrosome"/>
    <property type="evidence" value="ECO:0000318"/>
    <property type="project" value="GO_Central"/>
</dbReference>
<dbReference type="GO" id="GO:0000242">
    <property type="term" value="C:pericentriolar material"/>
    <property type="evidence" value="ECO:0000318"/>
    <property type="project" value="GO_Central"/>
</dbReference>
<dbReference type="Gene3D" id="2.60.40.10">
    <property type="entry name" value="Immunoglobulins"/>
    <property type="match status" value="1"/>
</dbReference>